<reference evidence="1 2" key="1">
    <citation type="submission" date="2018-11" db="EMBL/GenBank/DDBJ databases">
        <authorList>
            <consortium name="Veterinary Laboratory Investigation and Response Network"/>
        </authorList>
    </citation>
    <scope>NUCLEOTIDE SEQUENCE [LARGE SCALE GENOMIC DNA]</scope>
    <source>
        <strain evidence="1 2">SPSE-18-VL-LA-PA-Ryan-0021</strain>
    </source>
</reference>
<gene>
    <name evidence="1" type="ORF">EGV54_00050</name>
</gene>
<evidence type="ECO:0000313" key="2">
    <source>
        <dbReference type="Proteomes" id="UP000600220"/>
    </source>
</evidence>
<protein>
    <submittedName>
        <fullName evidence="1">Uncharacterized protein</fullName>
    </submittedName>
</protein>
<dbReference type="EMBL" id="AAXKXX010000001">
    <property type="protein sequence ID" value="EGQ4383493.1"/>
    <property type="molecule type" value="Genomic_DNA"/>
</dbReference>
<dbReference type="AlphaFoldDB" id="A0A8H9BWI4"/>
<dbReference type="Proteomes" id="UP000600220">
    <property type="component" value="Unassembled WGS sequence"/>
</dbReference>
<organism evidence="1 2">
    <name type="scientific">Staphylococcus pseudintermedius</name>
    <dbReference type="NCBI Taxonomy" id="283734"/>
    <lineage>
        <taxon>Bacteria</taxon>
        <taxon>Bacillati</taxon>
        <taxon>Bacillota</taxon>
        <taxon>Bacilli</taxon>
        <taxon>Bacillales</taxon>
        <taxon>Staphylococcaceae</taxon>
        <taxon>Staphylococcus</taxon>
        <taxon>Staphylococcus intermedius group</taxon>
    </lineage>
</organism>
<name>A0A8H9BWI4_STAPS</name>
<comment type="caution">
    <text evidence="1">The sequence shown here is derived from an EMBL/GenBank/DDBJ whole genome shotgun (WGS) entry which is preliminary data.</text>
</comment>
<evidence type="ECO:0000313" key="1">
    <source>
        <dbReference type="EMBL" id="EGQ4383493.1"/>
    </source>
</evidence>
<accession>A0A8H9BWI4</accession>
<proteinExistence type="predicted"/>
<keyword evidence="2" id="KW-1185">Reference proteome</keyword>
<sequence>MKKGISLETLKEVIERSKFDLSADDVMSDIDVEEFGEIVDFAEENWEVANFIINVAISHSLNRLAIRSSFAEDIE</sequence>